<dbReference type="InterPro" id="IPR041160">
    <property type="entry name" value="LD_cluster2"/>
</dbReference>
<accession>A0A5C7S512</accession>
<reference evidence="1 2" key="1">
    <citation type="submission" date="2018-09" db="EMBL/GenBank/DDBJ databases">
        <title>Metagenome Assembled Genomes from an Advanced Water Purification Facility.</title>
        <authorList>
            <person name="Stamps B.W."/>
            <person name="Spear J.R."/>
        </authorList>
    </citation>
    <scope>NUCLEOTIDE SEQUENCE [LARGE SCALE GENOMIC DNA]</scope>
    <source>
        <strain evidence="1">Bin_27_1</strain>
    </source>
</reference>
<name>A0A5C7S512_THASP</name>
<sequence>MVAVSISVADDQARMGYTADYMDRVLQAILLPAVTEGATIAYGGRIEHEHNYTLVLSSQLGEAYRRMEQRPGRRPFVHFVALHRFQATAPAQLLTHLRTLAPYGEIWVTGRDGVLASFAAATPEQSALSACQGPGFGADAALDIVQGLDGLLACPTYAAVMAQAAPDPSESFTQMRRQMAALCHARVLVGGRSTGFSGPISGLCEEALATLAAQRPLFVLGGFGGASRDIAIALGLLDANAAVPALASPDRERYEAGLAMLRAARPSWQAMFPDAAVAERLRTLARTESLADASRILGGLMIGLLA</sequence>
<dbReference type="AlphaFoldDB" id="A0A5C7S512"/>
<evidence type="ECO:0000313" key="1">
    <source>
        <dbReference type="EMBL" id="TXH78968.1"/>
    </source>
</evidence>
<proteinExistence type="predicted"/>
<organism evidence="1 2">
    <name type="scientific">Thauera aminoaromatica</name>
    <dbReference type="NCBI Taxonomy" id="164330"/>
    <lineage>
        <taxon>Bacteria</taxon>
        <taxon>Pseudomonadati</taxon>
        <taxon>Pseudomonadota</taxon>
        <taxon>Betaproteobacteria</taxon>
        <taxon>Rhodocyclales</taxon>
        <taxon>Zoogloeaceae</taxon>
        <taxon>Thauera</taxon>
    </lineage>
</organism>
<dbReference type="RefSeq" id="WP_276662213.1">
    <property type="nucleotide sequence ID" value="NZ_SSFD01000369.1"/>
</dbReference>
<dbReference type="Pfam" id="PF18163">
    <property type="entry name" value="LD_cluster2"/>
    <property type="match status" value="2"/>
</dbReference>
<dbReference type="Proteomes" id="UP000321192">
    <property type="component" value="Unassembled WGS sequence"/>
</dbReference>
<comment type="caution">
    <text evidence="1">The sequence shown here is derived from an EMBL/GenBank/DDBJ whole genome shotgun (WGS) entry which is preliminary data.</text>
</comment>
<protein>
    <submittedName>
        <fullName evidence="1">Uncharacterized protein</fullName>
    </submittedName>
</protein>
<dbReference type="EMBL" id="SSFD01000369">
    <property type="protein sequence ID" value="TXH78968.1"/>
    <property type="molecule type" value="Genomic_DNA"/>
</dbReference>
<evidence type="ECO:0000313" key="2">
    <source>
        <dbReference type="Proteomes" id="UP000321192"/>
    </source>
</evidence>
<gene>
    <name evidence="1" type="ORF">E6Q80_21585</name>
</gene>